<organism evidence="1 2">
    <name type="scientific">Eleginops maclovinus</name>
    <name type="common">Patagonian blennie</name>
    <name type="synonym">Eleginus maclovinus</name>
    <dbReference type="NCBI Taxonomy" id="56733"/>
    <lineage>
        <taxon>Eukaryota</taxon>
        <taxon>Metazoa</taxon>
        <taxon>Chordata</taxon>
        <taxon>Craniata</taxon>
        <taxon>Vertebrata</taxon>
        <taxon>Euteleostomi</taxon>
        <taxon>Actinopterygii</taxon>
        <taxon>Neopterygii</taxon>
        <taxon>Teleostei</taxon>
        <taxon>Neoteleostei</taxon>
        <taxon>Acanthomorphata</taxon>
        <taxon>Eupercaria</taxon>
        <taxon>Perciformes</taxon>
        <taxon>Notothenioidei</taxon>
        <taxon>Eleginopidae</taxon>
        <taxon>Eleginops</taxon>
    </lineage>
</organism>
<accession>A0AAN7Y0F6</accession>
<sequence>MGYLTMFNFAERLQRIPARSDGRPQRQAFSPSQCPHRCTRSYLSVCRPPACGGNIRGGSLKDRRAQCVFIGQDLCRM</sequence>
<protein>
    <submittedName>
        <fullName evidence="1">Uncharacterized protein</fullName>
    </submittedName>
</protein>
<dbReference type="Proteomes" id="UP001346869">
    <property type="component" value="Unassembled WGS sequence"/>
</dbReference>
<comment type="caution">
    <text evidence="1">The sequence shown here is derived from an EMBL/GenBank/DDBJ whole genome shotgun (WGS) entry which is preliminary data.</text>
</comment>
<reference evidence="1 2" key="1">
    <citation type="journal article" date="2023" name="Genes (Basel)">
        <title>Chromosome-Level Genome Assembly and Circadian Gene Repertoire of the Patagonia Blennie Eleginops maclovinus-The Closest Ancestral Proxy of Antarctic Cryonotothenioids.</title>
        <authorList>
            <person name="Cheng C.C."/>
            <person name="Rivera-Colon A.G."/>
            <person name="Minhas B.F."/>
            <person name="Wilson L."/>
            <person name="Rayamajhi N."/>
            <person name="Vargas-Chacoff L."/>
            <person name="Catchen J.M."/>
        </authorList>
    </citation>
    <scope>NUCLEOTIDE SEQUENCE [LARGE SCALE GENOMIC DNA]</scope>
    <source>
        <strain evidence="1">JMC-PN-2008</strain>
    </source>
</reference>
<keyword evidence="2" id="KW-1185">Reference proteome</keyword>
<dbReference type="AlphaFoldDB" id="A0AAN7Y0F6"/>
<dbReference type="EMBL" id="JAUZQC010000005">
    <property type="protein sequence ID" value="KAK5870712.1"/>
    <property type="molecule type" value="Genomic_DNA"/>
</dbReference>
<name>A0AAN7Y0F6_ELEMC</name>
<evidence type="ECO:0000313" key="2">
    <source>
        <dbReference type="Proteomes" id="UP001346869"/>
    </source>
</evidence>
<gene>
    <name evidence="1" type="ORF">PBY51_003636</name>
</gene>
<evidence type="ECO:0000313" key="1">
    <source>
        <dbReference type="EMBL" id="KAK5870712.1"/>
    </source>
</evidence>
<reference evidence="1 2" key="2">
    <citation type="journal article" date="2023" name="Mol. Biol. Evol.">
        <title>Genomics of Secondarily Temperate Adaptation in the Only Non-Antarctic Icefish.</title>
        <authorList>
            <person name="Rivera-Colon A.G."/>
            <person name="Rayamajhi N."/>
            <person name="Minhas B.F."/>
            <person name="Madrigal G."/>
            <person name="Bilyk K.T."/>
            <person name="Yoon V."/>
            <person name="Hune M."/>
            <person name="Gregory S."/>
            <person name="Cheng C.H.C."/>
            <person name="Catchen J.M."/>
        </authorList>
    </citation>
    <scope>NUCLEOTIDE SEQUENCE [LARGE SCALE GENOMIC DNA]</scope>
    <source>
        <strain evidence="1">JMC-PN-2008</strain>
    </source>
</reference>
<proteinExistence type="predicted"/>